<reference evidence="2" key="1">
    <citation type="submission" date="2018-06" db="EMBL/GenBank/DDBJ databases">
        <authorList>
            <person name="Zhirakovskaya E."/>
        </authorList>
    </citation>
    <scope>NUCLEOTIDE SEQUENCE</scope>
</reference>
<sequence>MSKLVPTFAGQVYFWLGLTFALLAPQAMAEEPGDAAQPASQATVTTLDTQIQDLKKEVLDLNRDLFLLEEDLLFPANTQFTVFVSMDIGMTFDLDAVQLRLDDRIVGNHLYTERELKALKRGGVHRFYTGNLTSGEHELIAYFVGKGPKDRDYKRATTLKVTKGTEPQFVELKISDSEAKHQPEFKTKVWEAE</sequence>
<proteinExistence type="predicted"/>
<feature type="coiled-coil region" evidence="1">
    <location>
        <begin position="44"/>
        <end position="71"/>
    </location>
</feature>
<name>A0A3B0ZM02_9ZZZZ</name>
<evidence type="ECO:0008006" key="3">
    <source>
        <dbReference type="Google" id="ProtNLM"/>
    </source>
</evidence>
<keyword evidence="1" id="KW-0175">Coiled coil</keyword>
<accession>A0A3B0ZM02</accession>
<organism evidence="2">
    <name type="scientific">hydrothermal vent metagenome</name>
    <dbReference type="NCBI Taxonomy" id="652676"/>
    <lineage>
        <taxon>unclassified sequences</taxon>
        <taxon>metagenomes</taxon>
        <taxon>ecological metagenomes</taxon>
    </lineage>
</organism>
<evidence type="ECO:0000256" key="1">
    <source>
        <dbReference type="SAM" id="Coils"/>
    </source>
</evidence>
<protein>
    <recommendedName>
        <fullName evidence="3">AraC family transcriptional regulator</fullName>
    </recommendedName>
</protein>
<dbReference type="AlphaFoldDB" id="A0A3B0ZM02"/>
<dbReference type="EMBL" id="UOFR01000029">
    <property type="protein sequence ID" value="VAW94585.1"/>
    <property type="molecule type" value="Genomic_DNA"/>
</dbReference>
<gene>
    <name evidence="2" type="ORF">MNBD_GAMMA21-2977</name>
</gene>
<evidence type="ECO:0000313" key="2">
    <source>
        <dbReference type="EMBL" id="VAW94585.1"/>
    </source>
</evidence>